<sequence length="349" mass="38018">MTDLSGTKCPVCGKPFLPKDDIVVCPECGAPYHRACYQKVGHCLFEDKHGSGWSWEPPQDQQTDGEALRCPHCGHSNAAGALFCEHCGTPLPRAVENGGTDNSAVPPYGQGPTGQRPGQTPYGQTPPNGWPYGQMPFVFDPMAGVSPDESINGAKAGEVAKVVQSNTSYYLPVFVNAVKFHKRRFNFAAFLLGGAWMLYRKLYRLGAILTVIVLALEITGQFLTARFSNPLLLQIMNSLGFSSTTSLSMQQMYQVAGKVMQLPAGQQALFFLPEIMPIAVLVIHIIIGCTANKMYRKHCVGIVKEIDASATDENEAMIQYQEKGGVSIVWLTIALVCSLIASNSIYFLM</sequence>
<dbReference type="RefSeq" id="WP_086035942.1">
    <property type="nucleotide sequence ID" value="NZ_CP046051.1"/>
</dbReference>
<evidence type="ECO:0000313" key="6">
    <source>
        <dbReference type="Proteomes" id="UP000501316"/>
    </source>
</evidence>
<evidence type="ECO:0000313" key="7">
    <source>
        <dbReference type="Proteomes" id="UP000509623"/>
    </source>
</evidence>
<reference evidence="5" key="3">
    <citation type="journal article" date="2022" name="Int. J. Syst. Evol. Microbiol.">
        <title>Caproicibacterium lactatifermentans sp. nov., isolated from pit clay used for the production of Chinese strong aroma-type liquor.</title>
        <authorList>
            <person name="Wang H."/>
            <person name="Gu Y."/>
            <person name="Zhao D."/>
            <person name="Qiao Z."/>
            <person name="Zheng J."/>
            <person name="Gao J."/>
            <person name="Ren C."/>
            <person name="Xu Y."/>
        </authorList>
    </citation>
    <scope>NUCLEOTIDE SEQUENCE</scope>
    <source>
        <strain evidence="5">JNU-WLY1368</strain>
    </source>
</reference>
<proteinExistence type="predicted"/>
<feature type="transmembrane region" description="Helical" evidence="2">
    <location>
        <begin position="202"/>
        <end position="223"/>
    </location>
</feature>
<dbReference type="SUPFAM" id="SSF57903">
    <property type="entry name" value="FYVE/PHD zinc finger"/>
    <property type="match status" value="1"/>
</dbReference>
<feature type="compositionally biased region" description="Low complexity" evidence="1">
    <location>
        <begin position="106"/>
        <end position="119"/>
    </location>
</feature>
<dbReference type="Proteomes" id="UP000501316">
    <property type="component" value="Chromosome"/>
</dbReference>
<keyword evidence="2" id="KW-0812">Transmembrane</keyword>
<reference evidence="6 7" key="1">
    <citation type="submission" date="2019-11" db="EMBL/GenBank/DDBJ databases">
        <authorList>
            <person name="Ren C."/>
            <person name="Wang H."/>
            <person name="Xu Y."/>
        </authorList>
    </citation>
    <scope>NUCLEOTIDE SEQUENCE [LARGE SCALE GENOMIC DNA]</scope>
    <source>
        <strain evidence="7">JNU-WLY1368</strain>
        <strain evidence="4 6">LBM 19010</strain>
    </source>
</reference>
<feature type="region of interest" description="Disordered" evidence="1">
    <location>
        <begin position="98"/>
        <end position="119"/>
    </location>
</feature>
<dbReference type="CDD" id="cd15489">
    <property type="entry name" value="PHD_SF"/>
    <property type="match status" value="1"/>
</dbReference>
<dbReference type="Proteomes" id="UP000509623">
    <property type="component" value="Chromosome"/>
</dbReference>
<evidence type="ECO:0000256" key="2">
    <source>
        <dbReference type="SAM" id="Phobius"/>
    </source>
</evidence>
<keyword evidence="7" id="KW-1185">Reference proteome</keyword>
<dbReference type="InterPro" id="IPR011011">
    <property type="entry name" value="Znf_FYVE_PHD"/>
</dbReference>
<dbReference type="Pfam" id="PF10947">
    <property type="entry name" value="DUF2628"/>
    <property type="match status" value="1"/>
</dbReference>
<dbReference type="Pfam" id="PF14446">
    <property type="entry name" value="Prok-RING_1"/>
    <property type="match status" value="1"/>
</dbReference>
<reference evidence="5" key="2">
    <citation type="journal article" date="2021" name="Appl. Environ. Microbiol.">
        <title>Adaptability of a Caproate-Producing Bacterium Contributes to Its Dominance in an Anaerobic Fermentation System.</title>
        <authorList>
            <person name="Wang H."/>
            <person name="Gu Y."/>
            <person name="Zhou W."/>
            <person name="Zhao D."/>
            <person name="Qiao Z."/>
            <person name="Zheng J."/>
            <person name="Gao J."/>
            <person name="Chen X."/>
            <person name="Ren C."/>
            <person name="Xu Y."/>
        </authorList>
    </citation>
    <scope>NUCLEOTIDE SEQUENCE</scope>
    <source>
        <strain evidence="5">JNU-WLY1368</strain>
    </source>
</reference>
<protein>
    <submittedName>
        <fullName evidence="4">Zinc-ribbon domain-containing protein</fullName>
    </submittedName>
</protein>
<name>A0A859DPL3_9FIRM</name>
<feature type="domain" description="Zinc-ribbon" evidence="3">
    <location>
        <begin position="70"/>
        <end position="91"/>
    </location>
</feature>
<dbReference type="InterPro" id="IPR024399">
    <property type="entry name" value="DUF2628"/>
</dbReference>
<evidence type="ECO:0000313" key="4">
    <source>
        <dbReference type="EMBL" id="QKN23730.1"/>
    </source>
</evidence>
<gene>
    <name evidence="4" type="ORF">GJQ69_04100</name>
    <name evidence="5" type="ORF">GKP14_00480</name>
</gene>
<dbReference type="Pfam" id="PF13240">
    <property type="entry name" value="Zn_Ribbon_1"/>
    <property type="match status" value="1"/>
</dbReference>
<keyword evidence="2" id="KW-0472">Membrane</keyword>
<feature type="transmembrane region" description="Helical" evidence="2">
    <location>
        <begin position="268"/>
        <end position="287"/>
    </location>
</feature>
<keyword evidence="2" id="KW-1133">Transmembrane helix</keyword>
<evidence type="ECO:0000259" key="3">
    <source>
        <dbReference type="Pfam" id="PF13240"/>
    </source>
</evidence>
<dbReference type="EMBL" id="CP046051">
    <property type="protein sequence ID" value="QKN23730.1"/>
    <property type="molecule type" value="Genomic_DNA"/>
</dbReference>
<organism evidence="4 6">
    <name type="scientific">Caproicibacterium lactatifermentans</name>
    <dbReference type="NCBI Taxonomy" id="2666138"/>
    <lineage>
        <taxon>Bacteria</taxon>
        <taxon>Bacillati</taxon>
        <taxon>Bacillota</taxon>
        <taxon>Clostridia</taxon>
        <taxon>Eubacteriales</taxon>
        <taxon>Oscillospiraceae</taxon>
        <taxon>Caproicibacterium</taxon>
    </lineage>
</organism>
<accession>A0A859DPL3</accession>
<dbReference type="EMBL" id="CP046161">
    <property type="protein sequence ID" value="QKO29635.1"/>
    <property type="molecule type" value="Genomic_DNA"/>
</dbReference>
<dbReference type="AlphaFoldDB" id="A0A859DPL3"/>
<dbReference type="InterPro" id="IPR039522">
    <property type="entry name" value="RING_finger_1_prok"/>
</dbReference>
<dbReference type="InterPro" id="IPR026870">
    <property type="entry name" value="Zinc_ribbon_dom"/>
</dbReference>
<feature type="transmembrane region" description="Helical" evidence="2">
    <location>
        <begin position="328"/>
        <end position="348"/>
    </location>
</feature>
<evidence type="ECO:0000256" key="1">
    <source>
        <dbReference type="SAM" id="MobiDB-lite"/>
    </source>
</evidence>
<dbReference type="KEGG" id="clf:GJQ69_04100"/>
<evidence type="ECO:0000313" key="5">
    <source>
        <dbReference type="EMBL" id="QKO29635.1"/>
    </source>
</evidence>